<organism evidence="7 8">
    <name type="scientific">Coniella lustricola</name>
    <dbReference type="NCBI Taxonomy" id="2025994"/>
    <lineage>
        <taxon>Eukaryota</taxon>
        <taxon>Fungi</taxon>
        <taxon>Dikarya</taxon>
        <taxon>Ascomycota</taxon>
        <taxon>Pezizomycotina</taxon>
        <taxon>Sordariomycetes</taxon>
        <taxon>Sordariomycetidae</taxon>
        <taxon>Diaporthales</taxon>
        <taxon>Schizoparmaceae</taxon>
        <taxon>Coniella</taxon>
    </lineage>
</organism>
<dbReference type="GO" id="GO:0005741">
    <property type="term" value="C:mitochondrial outer membrane"/>
    <property type="evidence" value="ECO:0007669"/>
    <property type="project" value="TreeGrafter"/>
</dbReference>
<feature type="transmembrane region" description="Helical" evidence="6">
    <location>
        <begin position="15"/>
        <end position="37"/>
    </location>
</feature>
<keyword evidence="4 6" id="KW-1133">Transmembrane helix</keyword>
<dbReference type="Gene3D" id="1.20.1260.100">
    <property type="entry name" value="TspO/MBR protein"/>
    <property type="match status" value="1"/>
</dbReference>
<dbReference type="InterPro" id="IPR004307">
    <property type="entry name" value="TspO_MBR"/>
</dbReference>
<feature type="transmembrane region" description="Helical" evidence="6">
    <location>
        <begin position="99"/>
        <end position="117"/>
    </location>
</feature>
<sequence length="187" mass="20371">MTTYLSALTFPDKLFASPAASILTPIVLGSAVGIGISSKKTKETYMTLRQPPFSPPSWVFGPVWTLLYGLMGYAAHRAWMIGTSPLNSTETIRTTRHAATVYTIQLAINLVWTPLFFGLKKPIAALADITLLIGATVYLTNLWSEIDQVSAACMVPYLGWLGFATYLCAGVGYVNGWNLKGRNTKSQ</sequence>
<keyword evidence="5 6" id="KW-0472">Membrane</keyword>
<dbReference type="InParanoid" id="A0A2T3A538"/>
<reference evidence="7 8" key="1">
    <citation type="journal article" date="2018" name="Mycol. Prog.">
        <title>Coniella lustricola, a new species from submerged detritus.</title>
        <authorList>
            <person name="Raudabaugh D.B."/>
            <person name="Iturriaga T."/>
            <person name="Carver A."/>
            <person name="Mondo S."/>
            <person name="Pangilinan J."/>
            <person name="Lipzen A."/>
            <person name="He G."/>
            <person name="Amirebrahimi M."/>
            <person name="Grigoriev I.V."/>
            <person name="Miller A.N."/>
        </authorList>
    </citation>
    <scope>NUCLEOTIDE SEQUENCE [LARGE SCALE GENOMIC DNA]</scope>
    <source>
        <strain evidence="7 8">B22-T-1</strain>
    </source>
</reference>
<gene>
    <name evidence="7" type="ORF">BD289DRAFT_461476</name>
</gene>
<dbReference type="FunFam" id="1.20.1260.100:FF:000001">
    <property type="entry name" value="translocator protein 2"/>
    <property type="match status" value="1"/>
</dbReference>
<evidence type="ECO:0000313" key="8">
    <source>
        <dbReference type="Proteomes" id="UP000241462"/>
    </source>
</evidence>
<keyword evidence="8" id="KW-1185">Reference proteome</keyword>
<name>A0A2T3A538_9PEZI</name>
<dbReference type="OrthoDB" id="8841220at2759"/>
<dbReference type="EMBL" id="KZ678466">
    <property type="protein sequence ID" value="PSR82999.1"/>
    <property type="molecule type" value="Genomic_DNA"/>
</dbReference>
<evidence type="ECO:0000313" key="7">
    <source>
        <dbReference type="EMBL" id="PSR82999.1"/>
    </source>
</evidence>
<dbReference type="GO" id="GO:0033013">
    <property type="term" value="P:tetrapyrrole metabolic process"/>
    <property type="evidence" value="ECO:0007669"/>
    <property type="project" value="UniProtKB-ARBA"/>
</dbReference>
<evidence type="ECO:0000256" key="6">
    <source>
        <dbReference type="SAM" id="Phobius"/>
    </source>
</evidence>
<dbReference type="PIRSF" id="PIRSF005859">
    <property type="entry name" value="PBR"/>
    <property type="match status" value="1"/>
</dbReference>
<evidence type="ECO:0000256" key="5">
    <source>
        <dbReference type="ARBA" id="ARBA00023136"/>
    </source>
</evidence>
<keyword evidence="3 6" id="KW-0812">Transmembrane</keyword>
<protein>
    <submittedName>
        <fullName evidence="7">Peripheral-type benzodiazepine receptor</fullName>
    </submittedName>
</protein>
<dbReference type="InterPro" id="IPR038330">
    <property type="entry name" value="TspO/MBR-related_sf"/>
</dbReference>
<dbReference type="Proteomes" id="UP000241462">
    <property type="component" value="Unassembled WGS sequence"/>
</dbReference>
<dbReference type="CDD" id="cd15904">
    <property type="entry name" value="TSPO_MBR"/>
    <property type="match status" value="1"/>
</dbReference>
<comment type="similarity">
    <text evidence="2">Belongs to the TspO/BZRP family.</text>
</comment>
<evidence type="ECO:0000256" key="2">
    <source>
        <dbReference type="ARBA" id="ARBA00007524"/>
    </source>
</evidence>
<evidence type="ECO:0000256" key="4">
    <source>
        <dbReference type="ARBA" id="ARBA00022989"/>
    </source>
</evidence>
<feature type="transmembrane region" description="Helical" evidence="6">
    <location>
        <begin position="124"/>
        <end position="143"/>
    </location>
</feature>
<dbReference type="PANTHER" id="PTHR10057:SF0">
    <property type="entry name" value="TRANSLOCATOR PROTEIN"/>
    <property type="match status" value="1"/>
</dbReference>
<proteinExistence type="inferred from homology"/>
<dbReference type="PANTHER" id="PTHR10057">
    <property type="entry name" value="PERIPHERAL-TYPE BENZODIAZEPINE RECEPTOR"/>
    <property type="match status" value="1"/>
</dbReference>
<dbReference type="STRING" id="2025994.A0A2T3A538"/>
<keyword evidence="7" id="KW-0675">Receptor</keyword>
<evidence type="ECO:0000256" key="3">
    <source>
        <dbReference type="ARBA" id="ARBA00022692"/>
    </source>
</evidence>
<evidence type="ECO:0000256" key="1">
    <source>
        <dbReference type="ARBA" id="ARBA00004141"/>
    </source>
</evidence>
<feature type="transmembrane region" description="Helical" evidence="6">
    <location>
        <begin position="155"/>
        <end position="177"/>
    </location>
</feature>
<dbReference type="AlphaFoldDB" id="A0A2T3A538"/>
<accession>A0A2T3A538</accession>
<dbReference type="Pfam" id="PF03073">
    <property type="entry name" value="TspO_MBR"/>
    <property type="match status" value="1"/>
</dbReference>
<feature type="transmembrane region" description="Helical" evidence="6">
    <location>
        <begin position="58"/>
        <end position="79"/>
    </location>
</feature>
<comment type="subcellular location">
    <subcellularLocation>
        <location evidence="1">Membrane</location>
        <topology evidence="1">Multi-pass membrane protein</topology>
    </subcellularLocation>
</comment>